<evidence type="ECO:0000256" key="1">
    <source>
        <dbReference type="ARBA" id="ARBA00000109"/>
    </source>
</evidence>
<dbReference type="PROSITE" id="PS50137">
    <property type="entry name" value="DS_RBD"/>
    <property type="match status" value="1"/>
</dbReference>
<keyword evidence="9" id="KW-0479">Metal-binding</keyword>
<keyword evidence="5 9" id="KW-0540">Nuclease</keyword>
<evidence type="ECO:0000313" key="13">
    <source>
        <dbReference type="Proteomes" id="UP000318453"/>
    </source>
</evidence>
<dbReference type="NCBIfam" id="TIGR02191">
    <property type="entry name" value="RNaseIII"/>
    <property type="match status" value="1"/>
</dbReference>
<feature type="active site" evidence="9">
    <location>
        <position position="45"/>
    </location>
</feature>
<dbReference type="GO" id="GO:0004525">
    <property type="term" value="F:ribonuclease III activity"/>
    <property type="evidence" value="ECO:0007669"/>
    <property type="project" value="UniProtKB-UniRule"/>
</dbReference>
<dbReference type="EMBL" id="CP042326">
    <property type="protein sequence ID" value="QDZ39775.1"/>
    <property type="molecule type" value="Genomic_DNA"/>
</dbReference>
<dbReference type="InterPro" id="IPR014720">
    <property type="entry name" value="dsRBD_dom"/>
</dbReference>
<keyword evidence="9" id="KW-0819">tRNA processing</keyword>
<dbReference type="SUPFAM" id="SSF69065">
    <property type="entry name" value="RNase III domain-like"/>
    <property type="match status" value="1"/>
</dbReference>
<comment type="subcellular location">
    <subcellularLocation>
        <location evidence="9">Cytoplasm</location>
    </subcellularLocation>
</comment>
<dbReference type="SUPFAM" id="SSF54768">
    <property type="entry name" value="dsRNA-binding domain-like"/>
    <property type="match status" value="1"/>
</dbReference>
<dbReference type="Pfam" id="PF14622">
    <property type="entry name" value="Ribonucleas_3_3"/>
    <property type="match status" value="1"/>
</dbReference>
<dbReference type="PROSITE" id="PS50142">
    <property type="entry name" value="RNASE_3_2"/>
    <property type="match status" value="1"/>
</dbReference>
<keyword evidence="13" id="KW-1185">Reference proteome</keyword>
<dbReference type="GO" id="GO:0006397">
    <property type="term" value="P:mRNA processing"/>
    <property type="evidence" value="ECO:0007669"/>
    <property type="project" value="UniProtKB-UniRule"/>
</dbReference>
<dbReference type="InterPro" id="IPR011907">
    <property type="entry name" value="RNase_III"/>
</dbReference>
<keyword evidence="6 9" id="KW-0255">Endonuclease</keyword>
<dbReference type="HAMAP" id="MF_00104">
    <property type="entry name" value="RNase_III"/>
    <property type="match status" value="1"/>
</dbReference>
<comment type="cofactor">
    <cofactor evidence="9">
        <name>Mg(2+)</name>
        <dbReference type="ChEBI" id="CHEBI:18420"/>
    </cofactor>
</comment>
<dbReference type="GO" id="GO:0005737">
    <property type="term" value="C:cytoplasm"/>
    <property type="evidence" value="ECO:0007669"/>
    <property type="project" value="UniProtKB-SubCell"/>
</dbReference>
<feature type="binding site" evidence="9">
    <location>
        <position position="41"/>
    </location>
    <ligand>
        <name>Mg(2+)</name>
        <dbReference type="ChEBI" id="CHEBI:18420"/>
    </ligand>
</feature>
<dbReference type="PANTHER" id="PTHR11207">
    <property type="entry name" value="RIBONUCLEASE III"/>
    <property type="match status" value="1"/>
</dbReference>
<name>A0A5B8NNE6_9CHRO</name>
<dbReference type="InterPro" id="IPR000999">
    <property type="entry name" value="RNase_III_dom"/>
</dbReference>
<evidence type="ECO:0000259" key="11">
    <source>
        <dbReference type="PROSITE" id="PS50142"/>
    </source>
</evidence>
<evidence type="ECO:0000313" key="12">
    <source>
        <dbReference type="EMBL" id="QDZ39775.1"/>
    </source>
</evidence>
<dbReference type="GO" id="GO:0019843">
    <property type="term" value="F:rRNA binding"/>
    <property type="evidence" value="ECO:0007669"/>
    <property type="project" value="UniProtKB-KW"/>
</dbReference>
<evidence type="ECO:0000256" key="2">
    <source>
        <dbReference type="ARBA" id="ARBA00010183"/>
    </source>
</evidence>
<evidence type="ECO:0000256" key="7">
    <source>
        <dbReference type="ARBA" id="ARBA00022801"/>
    </source>
</evidence>
<evidence type="ECO:0000256" key="5">
    <source>
        <dbReference type="ARBA" id="ARBA00022722"/>
    </source>
</evidence>
<dbReference type="OrthoDB" id="9805026at2"/>
<dbReference type="SMART" id="SM00535">
    <property type="entry name" value="RIBOc"/>
    <property type="match status" value="1"/>
</dbReference>
<keyword evidence="7 9" id="KW-0378">Hydrolase</keyword>
<feature type="active site" evidence="9">
    <location>
        <position position="118"/>
    </location>
</feature>
<comment type="similarity">
    <text evidence="2">Belongs to the ribonuclease III family.</text>
</comment>
<feature type="domain" description="DRBM" evidence="10">
    <location>
        <begin position="157"/>
        <end position="225"/>
    </location>
</feature>
<dbReference type="GO" id="GO:0006364">
    <property type="term" value="P:rRNA processing"/>
    <property type="evidence" value="ECO:0007669"/>
    <property type="project" value="UniProtKB-UniRule"/>
</dbReference>
<comment type="function">
    <text evidence="9">Digests double-stranded RNA. Involved in the processing of primary rRNA transcript to yield the immediate precursors to the large and small rRNAs (23S and 16S). Processes some mRNAs, and tRNAs when they are encoded in the rRNA operon. Processes pre-crRNA and tracrRNA of type II CRISPR loci if present in the organism.</text>
</comment>
<proteinExistence type="inferred from homology"/>
<dbReference type="KEGG" id="enn:FRE64_07370"/>
<organism evidence="12 13">
    <name type="scientific">Euhalothece natronophila Z-M001</name>
    <dbReference type="NCBI Taxonomy" id="522448"/>
    <lineage>
        <taxon>Bacteria</taxon>
        <taxon>Bacillati</taxon>
        <taxon>Cyanobacteriota</taxon>
        <taxon>Cyanophyceae</taxon>
        <taxon>Oscillatoriophycideae</taxon>
        <taxon>Chroococcales</taxon>
        <taxon>Halothecacae</taxon>
        <taxon>Halothece cluster</taxon>
        <taxon>Euhalothece</taxon>
    </lineage>
</organism>
<feature type="binding site" evidence="9">
    <location>
        <position position="115"/>
    </location>
    <ligand>
        <name>Mg(2+)</name>
        <dbReference type="ChEBI" id="CHEBI:18420"/>
    </ligand>
</feature>
<dbReference type="GO" id="GO:0008033">
    <property type="term" value="P:tRNA processing"/>
    <property type="evidence" value="ECO:0007669"/>
    <property type="project" value="UniProtKB-KW"/>
</dbReference>
<dbReference type="InterPro" id="IPR036389">
    <property type="entry name" value="RNase_III_sf"/>
</dbReference>
<evidence type="ECO:0000256" key="3">
    <source>
        <dbReference type="ARBA" id="ARBA00022552"/>
    </source>
</evidence>
<dbReference type="PANTHER" id="PTHR11207:SF0">
    <property type="entry name" value="RIBONUCLEASE 3"/>
    <property type="match status" value="1"/>
</dbReference>
<dbReference type="AlphaFoldDB" id="A0A5B8NNE6"/>
<feature type="binding site" evidence="9">
    <location>
        <position position="118"/>
    </location>
    <ligand>
        <name>Mg(2+)</name>
        <dbReference type="ChEBI" id="CHEBI:18420"/>
    </ligand>
</feature>
<evidence type="ECO:0000256" key="9">
    <source>
        <dbReference type="HAMAP-Rule" id="MF_00104"/>
    </source>
</evidence>
<dbReference type="Proteomes" id="UP000318453">
    <property type="component" value="Chromosome"/>
</dbReference>
<evidence type="ECO:0000256" key="8">
    <source>
        <dbReference type="ARBA" id="ARBA00022884"/>
    </source>
</evidence>
<sequence>MTSDQVKLPSFNDPTLWEKALTHRSYFNEHSEVEEDNERLEFLGDAVLGFLVGKLLYETYPQMREGELTKLRSRLVNNEHQLAEFALTLNLNQYIYLGKGAEKDGTRNNPEVLSDTLEAVIGAYFLDSGLEAVESFILPFFRSIAETVTSNAELDTNYKGRLQEWALAYWGEIPRYYIIKEEGKDHAKQFTAEVHIANQCYGVGMGETKKAAEKKAAQVALKKSR</sequence>
<evidence type="ECO:0000256" key="6">
    <source>
        <dbReference type="ARBA" id="ARBA00022759"/>
    </source>
</evidence>
<dbReference type="Gene3D" id="3.30.160.20">
    <property type="match status" value="1"/>
</dbReference>
<dbReference type="GO" id="GO:0003725">
    <property type="term" value="F:double-stranded RNA binding"/>
    <property type="evidence" value="ECO:0007669"/>
    <property type="project" value="TreeGrafter"/>
</dbReference>
<keyword evidence="9" id="KW-0460">Magnesium</keyword>
<protein>
    <recommendedName>
        <fullName evidence="9">Ribonuclease 3</fullName>
        <ecNumber evidence="9">3.1.26.3</ecNumber>
    </recommendedName>
    <alternativeName>
        <fullName evidence="9">Ribonuclease III</fullName>
        <shortName evidence="9">RNase III</shortName>
    </alternativeName>
</protein>
<feature type="domain" description="RNase III" evidence="11">
    <location>
        <begin position="11"/>
        <end position="129"/>
    </location>
</feature>
<keyword evidence="3 9" id="KW-0698">rRNA processing</keyword>
<dbReference type="FunFam" id="1.10.1520.10:FF:000001">
    <property type="entry name" value="Ribonuclease 3"/>
    <property type="match status" value="1"/>
</dbReference>
<dbReference type="PROSITE" id="PS00517">
    <property type="entry name" value="RNASE_3_1"/>
    <property type="match status" value="1"/>
</dbReference>
<dbReference type="EC" id="3.1.26.3" evidence="9"/>
<dbReference type="RefSeq" id="WP_146295372.1">
    <property type="nucleotide sequence ID" value="NZ_CP042326.1"/>
</dbReference>
<reference evidence="12 13" key="1">
    <citation type="submission" date="2019-08" db="EMBL/GenBank/DDBJ databases">
        <title>Carotenoids and Carotenoid Binding Proteins in the Halophilic Cyanobacterium Euhalothece sp. ZM00.</title>
        <authorList>
            <person name="Cho S.M."/>
            <person name="Song J.Y."/>
            <person name="Park Y.-I."/>
        </authorList>
    </citation>
    <scope>NUCLEOTIDE SEQUENCE [LARGE SCALE GENOMIC DNA]</scope>
    <source>
        <strain evidence="12 13">Z-M001</strain>
    </source>
</reference>
<keyword evidence="9" id="KW-0963">Cytoplasm</keyword>
<dbReference type="GO" id="GO:0010468">
    <property type="term" value="P:regulation of gene expression"/>
    <property type="evidence" value="ECO:0007669"/>
    <property type="project" value="TreeGrafter"/>
</dbReference>
<comment type="catalytic activity">
    <reaction evidence="1 9">
        <text>Endonucleolytic cleavage to 5'-phosphomonoester.</text>
        <dbReference type="EC" id="3.1.26.3"/>
    </reaction>
</comment>
<evidence type="ECO:0000259" key="10">
    <source>
        <dbReference type="PROSITE" id="PS50137"/>
    </source>
</evidence>
<dbReference type="CDD" id="cd00593">
    <property type="entry name" value="RIBOc"/>
    <property type="match status" value="1"/>
</dbReference>
<dbReference type="CDD" id="cd10845">
    <property type="entry name" value="DSRM_RNAse_III_family"/>
    <property type="match status" value="1"/>
</dbReference>
<dbReference type="GO" id="GO:0046872">
    <property type="term" value="F:metal ion binding"/>
    <property type="evidence" value="ECO:0007669"/>
    <property type="project" value="UniProtKB-KW"/>
</dbReference>
<accession>A0A5B8NNE6</accession>
<keyword evidence="9" id="KW-0699">rRNA-binding</keyword>
<keyword evidence="8 9" id="KW-0694">RNA-binding</keyword>
<dbReference type="SMART" id="SM00358">
    <property type="entry name" value="DSRM"/>
    <property type="match status" value="1"/>
</dbReference>
<keyword evidence="4 9" id="KW-0507">mRNA processing</keyword>
<gene>
    <name evidence="9 12" type="primary">rnc</name>
    <name evidence="12" type="ORF">FRE64_07370</name>
</gene>
<comment type="subunit">
    <text evidence="9">Homodimer.</text>
</comment>
<dbReference type="Gene3D" id="1.10.1520.10">
    <property type="entry name" value="Ribonuclease III domain"/>
    <property type="match status" value="1"/>
</dbReference>
<dbReference type="Pfam" id="PF00035">
    <property type="entry name" value="dsrm"/>
    <property type="match status" value="1"/>
</dbReference>
<evidence type="ECO:0000256" key="4">
    <source>
        <dbReference type="ARBA" id="ARBA00022664"/>
    </source>
</evidence>